<feature type="coiled-coil region" evidence="1">
    <location>
        <begin position="100"/>
        <end position="127"/>
    </location>
</feature>
<protein>
    <submittedName>
        <fullName evidence="2">Uncharacterized protein</fullName>
    </submittedName>
</protein>
<dbReference type="EMBL" id="CP118376">
    <property type="protein sequence ID" value="WFD42915.1"/>
    <property type="molecule type" value="Genomic_DNA"/>
</dbReference>
<gene>
    <name evidence="2" type="ORF">MPSI1_001566</name>
</gene>
<organism evidence="2 3">
    <name type="scientific">Malassezia psittaci</name>
    <dbReference type="NCBI Taxonomy" id="1821823"/>
    <lineage>
        <taxon>Eukaryota</taxon>
        <taxon>Fungi</taxon>
        <taxon>Dikarya</taxon>
        <taxon>Basidiomycota</taxon>
        <taxon>Ustilaginomycotina</taxon>
        <taxon>Malasseziomycetes</taxon>
        <taxon>Malasseziales</taxon>
        <taxon>Malasseziaceae</taxon>
        <taxon>Malassezia</taxon>
    </lineage>
</organism>
<dbReference type="AlphaFoldDB" id="A0AAF0JDX7"/>
<keyword evidence="3" id="KW-1185">Reference proteome</keyword>
<evidence type="ECO:0000313" key="3">
    <source>
        <dbReference type="Proteomes" id="UP001214628"/>
    </source>
</evidence>
<evidence type="ECO:0000256" key="1">
    <source>
        <dbReference type="SAM" id="Coils"/>
    </source>
</evidence>
<sequence>MQDSESEVIASLAQIGLIADDAYAVHSLGYLRELIQSSMDTVEQQRALQHATQSMLQHQLAEVCMRNTNLFVQAQDAIASIPECTEVCERMIVTVSQTRNDVIQEAARKFEQESRAAQERRKSLLRVEEKLPIILETPISLFQRFHACMAQGNDHEALVLARRCLASLPDPGKVRELLQSKMHSSLFAMYRRLLHTIQDPRRPNSQMRRTAQSLNELSEIVDQNQLDSGMIMSRAEICEAMLSARLPGIKAALASDDIAYGLDAWSDTVIPACTSALSLFVEPTLDGQKNVNHKQGPKPTTEPDIPVAMMAARFGIECVSSLSSWMETQLNALVHSERLFEDIGMQLRALHSQLDTILGKCSNLGLVLRRPYDLLEETALALWKQGLQHAYQNAIDHAGDLQAALEHEQNGVISALNVLRVYAPNAVLPGILSALGLHLETLQSTLQWDSKEFALLAEKVATQVVCTIYGRPSPPVGLLLRYKPSLRTLLPSTHIAPNPA</sequence>
<evidence type="ECO:0000313" key="2">
    <source>
        <dbReference type="EMBL" id="WFD42915.1"/>
    </source>
</evidence>
<accession>A0AAF0JDX7</accession>
<name>A0AAF0JDX7_9BASI</name>
<reference evidence="2" key="1">
    <citation type="submission" date="2023-02" db="EMBL/GenBank/DDBJ databases">
        <title>Mating type loci evolution in Malassezia.</title>
        <authorList>
            <person name="Coelho M.A."/>
        </authorList>
    </citation>
    <scope>NUCLEOTIDE SEQUENCE</scope>
    <source>
        <strain evidence="2">CBS 14136</strain>
    </source>
</reference>
<keyword evidence="1" id="KW-0175">Coiled coil</keyword>
<proteinExistence type="predicted"/>
<dbReference type="Proteomes" id="UP001214628">
    <property type="component" value="Chromosome 2"/>
</dbReference>